<name>X1TSU6_9ZZZZ</name>
<feature type="transmembrane region" description="Helical" evidence="5">
    <location>
        <begin position="212"/>
        <end position="229"/>
    </location>
</feature>
<keyword evidence="4 5" id="KW-0472">Membrane</keyword>
<dbReference type="PANTHER" id="PTHR43483">
    <property type="entry name" value="MEMBRANE TRANSPORTER PROTEIN HI_0806-RELATED"/>
    <property type="match status" value="1"/>
</dbReference>
<feature type="transmembrane region" description="Helical" evidence="5">
    <location>
        <begin position="47"/>
        <end position="65"/>
    </location>
</feature>
<feature type="transmembrane region" description="Helical" evidence="5">
    <location>
        <begin position="179"/>
        <end position="200"/>
    </location>
</feature>
<evidence type="ECO:0000256" key="5">
    <source>
        <dbReference type="SAM" id="Phobius"/>
    </source>
</evidence>
<feature type="non-terminal residue" evidence="6">
    <location>
        <position position="230"/>
    </location>
</feature>
<gene>
    <name evidence="6" type="ORF">S12H4_54216</name>
</gene>
<dbReference type="EMBL" id="BARW01034628">
    <property type="protein sequence ID" value="GAJ08408.1"/>
    <property type="molecule type" value="Genomic_DNA"/>
</dbReference>
<dbReference type="Pfam" id="PF01925">
    <property type="entry name" value="TauE"/>
    <property type="match status" value="1"/>
</dbReference>
<reference evidence="6" key="1">
    <citation type="journal article" date="2014" name="Front. Microbiol.">
        <title>High frequency of phylogenetically diverse reductive dehalogenase-homologous genes in deep subseafloor sedimentary metagenomes.</title>
        <authorList>
            <person name="Kawai M."/>
            <person name="Futagami T."/>
            <person name="Toyoda A."/>
            <person name="Takaki Y."/>
            <person name="Nishi S."/>
            <person name="Hori S."/>
            <person name="Arai W."/>
            <person name="Tsubouchi T."/>
            <person name="Morono Y."/>
            <person name="Uchiyama I."/>
            <person name="Ito T."/>
            <person name="Fujiyama A."/>
            <person name="Inagaki F."/>
            <person name="Takami H."/>
        </authorList>
    </citation>
    <scope>NUCLEOTIDE SEQUENCE</scope>
    <source>
        <strain evidence="6">Expedition CK06-06</strain>
    </source>
</reference>
<evidence type="ECO:0000256" key="3">
    <source>
        <dbReference type="ARBA" id="ARBA00022989"/>
    </source>
</evidence>
<dbReference type="GO" id="GO:0016020">
    <property type="term" value="C:membrane"/>
    <property type="evidence" value="ECO:0007669"/>
    <property type="project" value="UniProtKB-SubCell"/>
</dbReference>
<comment type="caution">
    <text evidence="6">The sequence shown here is derived from an EMBL/GenBank/DDBJ whole genome shotgun (WGS) entry which is preliminary data.</text>
</comment>
<organism evidence="6">
    <name type="scientific">marine sediment metagenome</name>
    <dbReference type="NCBI Taxonomy" id="412755"/>
    <lineage>
        <taxon>unclassified sequences</taxon>
        <taxon>metagenomes</taxon>
        <taxon>ecological metagenomes</taxon>
    </lineage>
</organism>
<feature type="non-terminal residue" evidence="6">
    <location>
        <position position="1"/>
    </location>
</feature>
<evidence type="ECO:0000256" key="2">
    <source>
        <dbReference type="ARBA" id="ARBA00022692"/>
    </source>
</evidence>
<feature type="transmembrane region" description="Helical" evidence="5">
    <location>
        <begin position="6"/>
        <end position="35"/>
    </location>
</feature>
<evidence type="ECO:0008006" key="7">
    <source>
        <dbReference type="Google" id="ProtNLM"/>
    </source>
</evidence>
<evidence type="ECO:0000313" key="6">
    <source>
        <dbReference type="EMBL" id="GAJ08408.1"/>
    </source>
</evidence>
<dbReference type="AlphaFoldDB" id="X1TSU6"/>
<dbReference type="PANTHER" id="PTHR43483:SF3">
    <property type="entry name" value="MEMBRANE TRANSPORTER PROTEIN HI_0806-RELATED"/>
    <property type="match status" value="1"/>
</dbReference>
<keyword evidence="2 5" id="KW-0812">Transmembrane</keyword>
<dbReference type="InterPro" id="IPR002781">
    <property type="entry name" value="TM_pro_TauE-like"/>
</dbReference>
<feature type="transmembrane region" description="Helical" evidence="5">
    <location>
        <begin position="77"/>
        <end position="99"/>
    </location>
</feature>
<keyword evidence="3 5" id="KW-1133">Transmembrane helix</keyword>
<evidence type="ECO:0000256" key="4">
    <source>
        <dbReference type="ARBA" id="ARBA00023136"/>
    </source>
</evidence>
<feature type="transmembrane region" description="Helical" evidence="5">
    <location>
        <begin position="106"/>
        <end position="125"/>
    </location>
</feature>
<comment type="subcellular location">
    <subcellularLocation>
        <location evidence="1">Membrane</location>
        <topology evidence="1">Multi-pass membrane protein</topology>
    </subcellularLocation>
</comment>
<accession>X1TSU6</accession>
<proteinExistence type="predicted"/>
<feature type="transmembrane region" description="Helical" evidence="5">
    <location>
        <begin position="145"/>
        <end position="172"/>
    </location>
</feature>
<evidence type="ECO:0000256" key="1">
    <source>
        <dbReference type="ARBA" id="ARBA00004141"/>
    </source>
</evidence>
<protein>
    <recommendedName>
        <fullName evidence="7">Membrane transporter protein</fullName>
    </recommendedName>
</protein>
<sequence length="230" mass="23803">PIAHIFILLGTGVGVGFASGLLGVGGGFIITPVYYLLLTSMGMSTDVAMKLAFGTSLLVILPTTASGAWRHHKKGAVWWKAAIIMGSCGFMAAFGGATLATHLPGAVLKIVFGAVILASGIRMLIIRPLEGEQEARDNPWLWIAWAIPVGIVTGMTGLGGGVVAVPVMVLALKFKMHNAIATSLAMIIFTSTGGVVGYIINGLGIPNLPAYSIGYVNLPAWFLLAVTSIG</sequence>